<dbReference type="PANTHER" id="PTHR34584:SF1">
    <property type="entry name" value="NA(+)_H(+) ANTIPORTER SUBUNIT E1"/>
    <property type="match status" value="1"/>
</dbReference>
<comment type="subcellular location">
    <subcellularLocation>
        <location evidence="1">Cell membrane</location>
        <topology evidence="1">Multi-pass membrane protein</topology>
    </subcellularLocation>
</comment>
<dbReference type="EMBL" id="JWLZ01000024">
    <property type="protein sequence ID" value="KHT65114.1"/>
    <property type="molecule type" value="Genomic_DNA"/>
</dbReference>
<dbReference type="PIRSF" id="PIRSF019239">
    <property type="entry name" value="MrpE"/>
    <property type="match status" value="1"/>
</dbReference>
<dbReference type="Pfam" id="PF01899">
    <property type="entry name" value="MNHE"/>
    <property type="match status" value="1"/>
</dbReference>
<keyword evidence="3" id="KW-1003">Cell membrane</keyword>
<feature type="transmembrane region" description="Helical" evidence="7">
    <location>
        <begin position="20"/>
        <end position="43"/>
    </location>
</feature>
<keyword evidence="4 7" id="KW-0812">Transmembrane</keyword>
<proteinExistence type="inferred from homology"/>
<organism evidence="8 9">
    <name type="scientific">Photobacterium gaetbulicola</name>
    <dbReference type="NCBI Taxonomy" id="1295392"/>
    <lineage>
        <taxon>Bacteria</taxon>
        <taxon>Pseudomonadati</taxon>
        <taxon>Pseudomonadota</taxon>
        <taxon>Gammaproteobacteria</taxon>
        <taxon>Vibrionales</taxon>
        <taxon>Vibrionaceae</taxon>
        <taxon>Photobacterium</taxon>
    </lineage>
</organism>
<gene>
    <name evidence="8" type="ORF">RJ45_02985</name>
</gene>
<reference evidence="8 9" key="1">
    <citation type="submission" date="2014-12" db="EMBL/GenBank/DDBJ databases">
        <title>Genome sequencing of Photobacterium gaetbulicola AD005a.</title>
        <authorList>
            <person name="Adrian T.G.S."/>
            <person name="Chan K.G."/>
        </authorList>
    </citation>
    <scope>NUCLEOTIDE SEQUENCE [LARGE SCALE GENOMIC DNA]</scope>
    <source>
        <strain evidence="8 9">AD005a</strain>
    </source>
</reference>
<evidence type="ECO:0000256" key="3">
    <source>
        <dbReference type="ARBA" id="ARBA00022475"/>
    </source>
</evidence>
<evidence type="ECO:0000256" key="1">
    <source>
        <dbReference type="ARBA" id="ARBA00004651"/>
    </source>
</evidence>
<dbReference type="Proteomes" id="UP000031278">
    <property type="component" value="Unassembled WGS sequence"/>
</dbReference>
<name>A0A0B9G949_9GAMM</name>
<sequence length="158" mass="17812">MSYFILNLFLAMAWTLINGQYSSLDFIVGFVVGYFTLSLCQPFGLKTGYFKKFTAFVKLVIYFCYEMIVSVAKVVWDVITPTHLSQPDIVYVPLDAETDLEITLLANMVSLTPGSLSLDVTPDKKYLILHVMFAPDHEGVKQDIKQGLEARILEVTRG</sequence>
<dbReference type="InterPro" id="IPR002758">
    <property type="entry name" value="Cation_antiport_E"/>
</dbReference>
<comment type="caution">
    <text evidence="8">The sequence shown here is derived from an EMBL/GenBank/DDBJ whole genome shotgun (WGS) entry which is preliminary data.</text>
</comment>
<dbReference type="RefSeq" id="WP_039457820.1">
    <property type="nucleotide sequence ID" value="NZ_JWLZ01000024.1"/>
</dbReference>
<evidence type="ECO:0000256" key="2">
    <source>
        <dbReference type="ARBA" id="ARBA00006228"/>
    </source>
</evidence>
<evidence type="ECO:0000313" key="9">
    <source>
        <dbReference type="Proteomes" id="UP000031278"/>
    </source>
</evidence>
<evidence type="ECO:0000256" key="5">
    <source>
        <dbReference type="ARBA" id="ARBA00022989"/>
    </source>
</evidence>
<dbReference type="GO" id="GO:0005886">
    <property type="term" value="C:plasma membrane"/>
    <property type="evidence" value="ECO:0007669"/>
    <property type="project" value="UniProtKB-SubCell"/>
</dbReference>
<protein>
    <submittedName>
        <fullName evidence="8">Sodium:proton antiporter</fullName>
    </submittedName>
</protein>
<comment type="similarity">
    <text evidence="2">Belongs to the CPA3 antiporters (TC 2.A.63) subunit E family.</text>
</comment>
<dbReference type="PANTHER" id="PTHR34584">
    <property type="entry name" value="NA(+)/H(+) ANTIPORTER SUBUNIT E1"/>
    <property type="match status" value="1"/>
</dbReference>
<dbReference type="AlphaFoldDB" id="A0A0B9G949"/>
<keyword evidence="5 7" id="KW-1133">Transmembrane helix</keyword>
<evidence type="ECO:0000313" key="8">
    <source>
        <dbReference type="EMBL" id="KHT65114.1"/>
    </source>
</evidence>
<evidence type="ECO:0000256" key="6">
    <source>
        <dbReference type="ARBA" id="ARBA00023136"/>
    </source>
</evidence>
<dbReference type="GO" id="GO:0008324">
    <property type="term" value="F:monoatomic cation transmembrane transporter activity"/>
    <property type="evidence" value="ECO:0007669"/>
    <property type="project" value="InterPro"/>
</dbReference>
<evidence type="ECO:0000256" key="7">
    <source>
        <dbReference type="SAM" id="Phobius"/>
    </source>
</evidence>
<evidence type="ECO:0000256" key="4">
    <source>
        <dbReference type="ARBA" id="ARBA00022692"/>
    </source>
</evidence>
<accession>A0A0B9G949</accession>
<keyword evidence="6 7" id="KW-0472">Membrane</keyword>
<feature type="transmembrane region" description="Helical" evidence="7">
    <location>
        <begin position="55"/>
        <end position="76"/>
    </location>
</feature>